<comment type="caution">
    <text evidence="2">The sequence shown here is derived from an EMBL/GenBank/DDBJ whole genome shotgun (WGS) entry which is preliminary data.</text>
</comment>
<feature type="chain" id="PRO_5046942521" evidence="1">
    <location>
        <begin position="23"/>
        <end position="323"/>
    </location>
</feature>
<dbReference type="Proteomes" id="UP001230685">
    <property type="component" value="Unassembled WGS sequence"/>
</dbReference>
<reference evidence="2 3" key="1">
    <citation type="submission" date="2023-07" db="EMBL/GenBank/DDBJ databases">
        <authorList>
            <person name="Kim M.K."/>
        </authorList>
    </citation>
    <scope>NUCLEOTIDE SEQUENCE [LARGE SCALE GENOMIC DNA]</scope>
    <source>
        <strain evidence="2 3">KR1UV-12</strain>
    </source>
</reference>
<evidence type="ECO:0000313" key="2">
    <source>
        <dbReference type="EMBL" id="MDP1026683.1"/>
    </source>
</evidence>
<evidence type="ECO:0000256" key="1">
    <source>
        <dbReference type="SAM" id="SignalP"/>
    </source>
</evidence>
<dbReference type="PANTHER" id="PTHR22726">
    <property type="entry name" value="METALLOENDOPEPTIDASE OMA1"/>
    <property type="match status" value="1"/>
</dbReference>
<organism evidence="2 3">
    <name type="scientific">Sphingomonas aurea</name>
    <dbReference type="NCBI Taxonomy" id="3063994"/>
    <lineage>
        <taxon>Bacteria</taxon>
        <taxon>Pseudomonadati</taxon>
        <taxon>Pseudomonadota</taxon>
        <taxon>Alphaproteobacteria</taxon>
        <taxon>Sphingomonadales</taxon>
        <taxon>Sphingomonadaceae</taxon>
        <taxon>Sphingomonas</taxon>
    </lineage>
</organism>
<dbReference type="SUPFAM" id="SSF50156">
    <property type="entry name" value="PDZ domain-like"/>
    <property type="match status" value="1"/>
</dbReference>
<dbReference type="EMBL" id="JAUUDS010000001">
    <property type="protein sequence ID" value="MDP1026683.1"/>
    <property type="molecule type" value="Genomic_DNA"/>
</dbReference>
<dbReference type="PANTHER" id="PTHR22726:SF1">
    <property type="entry name" value="METALLOENDOPEPTIDASE OMA1, MITOCHONDRIAL"/>
    <property type="match status" value="1"/>
</dbReference>
<dbReference type="InterPro" id="IPR051156">
    <property type="entry name" value="Mito/Outer_Membr_Metalloprot"/>
</dbReference>
<keyword evidence="3" id="KW-1185">Reference proteome</keyword>
<sequence>MSRFPASAAALVLLIGAAPPSAEDRAVARADAMLARIGYRLATGNAALCDRLAPTPGWLVQAVDQYLPQPLPAGAKVDGFPTPVAVALVVPEAPAARAGVMAGDGLAAVAGTPPPTPPAGPPSTRTRDAAQALVERQPADRPLAVTLRRDGTDRSVSIPASPGCRATFEVVPGKAMTADSDGQVVRIGVRFFDRYDEAAVAAVVAHELAHIVLRHRERLAAAGVSWGLFSELGRNGRLFRRTEDEADLLGVALLRNGGWDPAAASRFWRDHGGDVDGGLFRSRTHAGSKTRAAAIDAAIAGAPADRGVLWRPAVLATRDQPLS</sequence>
<gene>
    <name evidence="2" type="ORF">Q5H91_05630</name>
</gene>
<name>A0ABT9EIP5_9SPHN</name>
<accession>A0ABT9EIP5</accession>
<protein>
    <submittedName>
        <fullName evidence="2">Peptidase M48 family protein</fullName>
    </submittedName>
</protein>
<keyword evidence="1" id="KW-0732">Signal</keyword>
<evidence type="ECO:0000313" key="3">
    <source>
        <dbReference type="Proteomes" id="UP001230685"/>
    </source>
</evidence>
<dbReference type="InterPro" id="IPR036034">
    <property type="entry name" value="PDZ_sf"/>
</dbReference>
<dbReference type="RefSeq" id="WP_305172231.1">
    <property type="nucleotide sequence ID" value="NZ_JAUUDS010000001.1"/>
</dbReference>
<proteinExistence type="predicted"/>
<dbReference type="Gene3D" id="2.30.42.10">
    <property type="match status" value="1"/>
</dbReference>
<feature type="signal peptide" evidence="1">
    <location>
        <begin position="1"/>
        <end position="22"/>
    </location>
</feature>